<evidence type="ECO:0000313" key="2">
    <source>
        <dbReference type="EMBL" id="KAK2150473.1"/>
    </source>
</evidence>
<comment type="caution">
    <text evidence="2">The sequence shown here is derived from an EMBL/GenBank/DDBJ whole genome shotgun (WGS) entry which is preliminary data.</text>
</comment>
<dbReference type="InterPro" id="IPR042178">
    <property type="entry name" value="Serpin_sf_1"/>
</dbReference>
<keyword evidence="3" id="KW-1185">Reference proteome</keyword>
<dbReference type="SUPFAM" id="SSF56574">
    <property type="entry name" value="Serpins"/>
    <property type="match status" value="1"/>
</dbReference>
<proteinExistence type="predicted"/>
<dbReference type="Gene3D" id="3.30.497.10">
    <property type="entry name" value="Antithrombin, subunit I, domain 2"/>
    <property type="match status" value="1"/>
</dbReference>
<gene>
    <name evidence="2" type="ORF">NP493_2776g00025</name>
</gene>
<accession>A0AAD9N018</accession>
<protein>
    <submittedName>
        <fullName evidence="2">Uncharacterized protein</fullName>
    </submittedName>
</protein>
<reference evidence="2" key="1">
    <citation type="journal article" date="2023" name="Mol. Biol. Evol.">
        <title>Third-Generation Sequencing Reveals the Adaptive Role of the Epigenome in Three Deep-Sea Polychaetes.</title>
        <authorList>
            <person name="Perez M."/>
            <person name="Aroh O."/>
            <person name="Sun Y."/>
            <person name="Lan Y."/>
            <person name="Juniper S.K."/>
            <person name="Young C.R."/>
            <person name="Angers B."/>
            <person name="Qian P.Y."/>
        </authorList>
    </citation>
    <scope>NUCLEOTIDE SEQUENCE</scope>
    <source>
        <strain evidence="2">R07B-5</strain>
    </source>
</reference>
<evidence type="ECO:0000256" key="1">
    <source>
        <dbReference type="SAM" id="SignalP"/>
    </source>
</evidence>
<organism evidence="2 3">
    <name type="scientific">Ridgeia piscesae</name>
    <name type="common">Tubeworm</name>
    <dbReference type="NCBI Taxonomy" id="27915"/>
    <lineage>
        <taxon>Eukaryota</taxon>
        <taxon>Metazoa</taxon>
        <taxon>Spiralia</taxon>
        <taxon>Lophotrochozoa</taxon>
        <taxon>Annelida</taxon>
        <taxon>Polychaeta</taxon>
        <taxon>Sedentaria</taxon>
        <taxon>Canalipalpata</taxon>
        <taxon>Sabellida</taxon>
        <taxon>Siboglinidae</taxon>
        <taxon>Ridgeia</taxon>
    </lineage>
</organism>
<dbReference type="AlphaFoldDB" id="A0AAD9N018"/>
<keyword evidence="1" id="KW-0732">Signal</keyword>
<dbReference type="InterPro" id="IPR036186">
    <property type="entry name" value="Serpin_sf"/>
</dbReference>
<dbReference type="EMBL" id="JAODUO010002760">
    <property type="protein sequence ID" value="KAK2150473.1"/>
    <property type="molecule type" value="Genomic_DNA"/>
</dbReference>
<dbReference type="Proteomes" id="UP001209878">
    <property type="component" value="Unassembled WGS sequence"/>
</dbReference>
<sequence>MWNHLLLLGAVLLFGAVDVTSPNKVWKLARANGNFAFRLYSKIIENEDRSNEFFSPFR</sequence>
<evidence type="ECO:0000313" key="3">
    <source>
        <dbReference type="Proteomes" id="UP001209878"/>
    </source>
</evidence>
<feature type="chain" id="PRO_5041908264" evidence="1">
    <location>
        <begin position="23"/>
        <end position="58"/>
    </location>
</feature>
<feature type="signal peptide" evidence="1">
    <location>
        <begin position="1"/>
        <end position="22"/>
    </location>
</feature>
<name>A0AAD9N018_RIDPI</name>